<accession>A0A2T4BWP5</accession>
<protein>
    <submittedName>
        <fullName evidence="2">Uncharacterized protein</fullName>
    </submittedName>
</protein>
<evidence type="ECO:0000313" key="3">
    <source>
        <dbReference type="Proteomes" id="UP000240760"/>
    </source>
</evidence>
<dbReference type="EMBL" id="KZ679137">
    <property type="protein sequence ID" value="PTB73753.1"/>
    <property type="molecule type" value="Genomic_DNA"/>
</dbReference>
<name>A0A2T4BWP5_TRILO</name>
<sequence length="292" mass="32570">MALTPTDQARPKSDRVARIGSNNIASGQGVMNGGRPRPLWARTRGRRSTRIRGWQGCRRAMAEKDHSRASLSWALGTPDWHVQEGGVGKGRDARWEERSSAMLVKRRGLIQAQEPYADKIPNKRQLAVYECSKPGAHIRSYAKAMIQEVGRALPSRTRTTWAKATAMPSLAKQQQQKRESDGKIVATRVKLLEVALYRLSNELSCVGLALWRRLVSTRLVSPFRVWLYPSIRALVLALTWSARASDWILLVVLRESNTTTWSGFGGRRTTGPCIAALQHRLAMKGSAVGKIH</sequence>
<proteinExistence type="predicted"/>
<keyword evidence="3" id="KW-1185">Reference proteome</keyword>
<evidence type="ECO:0000256" key="1">
    <source>
        <dbReference type="SAM" id="MobiDB-lite"/>
    </source>
</evidence>
<dbReference type="AlphaFoldDB" id="A0A2T4BWP5"/>
<dbReference type="Proteomes" id="UP000240760">
    <property type="component" value="Unassembled WGS sequence"/>
</dbReference>
<evidence type="ECO:0000313" key="2">
    <source>
        <dbReference type="EMBL" id="PTB73753.1"/>
    </source>
</evidence>
<feature type="region of interest" description="Disordered" evidence="1">
    <location>
        <begin position="21"/>
        <end position="46"/>
    </location>
</feature>
<dbReference type="OrthoDB" id="10647203at2759"/>
<organism evidence="2 3">
    <name type="scientific">Trichoderma longibrachiatum ATCC 18648</name>
    <dbReference type="NCBI Taxonomy" id="983965"/>
    <lineage>
        <taxon>Eukaryota</taxon>
        <taxon>Fungi</taxon>
        <taxon>Dikarya</taxon>
        <taxon>Ascomycota</taxon>
        <taxon>Pezizomycotina</taxon>
        <taxon>Sordariomycetes</taxon>
        <taxon>Hypocreomycetidae</taxon>
        <taxon>Hypocreales</taxon>
        <taxon>Hypocreaceae</taxon>
        <taxon>Trichoderma</taxon>
    </lineage>
</organism>
<gene>
    <name evidence="2" type="ORF">M440DRAFT_1393630</name>
</gene>
<reference evidence="2 3" key="1">
    <citation type="submission" date="2016-07" db="EMBL/GenBank/DDBJ databases">
        <title>Multiple horizontal gene transfer events from other fungi enriched the ability of initially mycotrophic Trichoderma (Ascomycota) to feed on dead plant biomass.</title>
        <authorList>
            <consortium name="DOE Joint Genome Institute"/>
            <person name="Aerts A."/>
            <person name="Atanasova L."/>
            <person name="Chenthamara K."/>
            <person name="Zhang J."/>
            <person name="Grujic M."/>
            <person name="Henrissat B."/>
            <person name="Kuo A."/>
            <person name="Salamov A."/>
            <person name="Lipzen A."/>
            <person name="Labutti K."/>
            <person name="Barry K."/>
            <person name="Miao Y."/>
            <person name="Rahimi M.J."/>
            <person name="Shen Q."/>
            <person name="Grigoriev I.V."/>
            <person name="Kubicek C.P."/>
            <person name="Druzhinina I.S."/>
        </authorList>
    </citation>
    <scope>NUCLEOTIDE SEQUENCE [LARGE SCALE GENOMIC DNA]</scope>
    <source>
        <strain evidence="2 3">ATCC 18648</strain>
    </source>
</reference>